<organism evidence="1 2">
    <name type="scientific">Fopius arisanus</name>
    <dbReference type="NCBI Taxonomy" id="64838"/>
    <lineage>
        <taxon>Eukaryota</taxon>
        <taxon>Metazoa</taxon>
        <taxon>Ecdysozoa</taxon>
        <taxon>Arthropoda</taxon>
        <taxon>Hexapoda</taxon>
        <taxon>Insecta</taxon>
        <taxon>Pterygota</taxon>
        <taxon>Neoptera</taxon>
        <taxon>Endopterygota</taxon>
        <taxon>Hymenoptera</taxon>
        <taxon>Apocrita</taxon>
        <taxon>Ichneumonoidea</taxon>
        <taxon>Braconidae</taxon>
        <taxon>Opiinae</taxon>
        <taxon>Fopius</taxon>
    </lineage>
</organism>
<dbReference type="OrthoDB" id="6088000at2759"/>
<reference evidence="2" key="1">
    <citation type="submission" date="2025-08" db="UniProtKB">
        <authorList>
            <consortium name="RefSeq"/>
        </authorList>
    </citation>
    <scope>IDENTIFICATION</scope>
    <source>
        <strain evidence="2">USDA-PBARC FA_bdor</strain>
        <tissue evidence="2">Whole organism</tissue>
    </source>
</reference>
<evidence type="ECO:0000313" key="1">
    <source>
        <dbReference type="Proteomes" id="UP000694866"/>
    </source>
</evidence>
<dbReference type="RefSeq" id="XP_011313922.1">
    <property type="nucleotide sequence ID" value="XM_011315620.1"/>
</dbReference>
<sequence length="844" mass="97247">MSIGDSSIDDNFVFGEDMDMSIVSNSDNSSKEGKARGIIEENLGTCGIADLEERVLKPVCPILKENLIEIIDEIESKLGRSKSARVFDDLFIKCQSALEPWNELMTHVELLGKSLNPASLKSLIDNFPNAVIRVSGHCKSNRHVYPKEQLPPLLSDVFRKACGLVKVFCNLVTSRISFSPQDDQAVLKRIISDVGEIARLTTYDLVTMGHAWKTFTKLTIMHKDILIREDCIDNVRSHFKHLTMIINSLYNNIIKSSVGVFEKRAKCTVFLLSILERLQSVFCKDHPLKDDFIRKMMENLINLSANHVMCTGARLEDQKDLYKARAKIITSNHVESIINCYTDSDIFWRIFLEEFEEVKKRKDLKYAMGYHSIVLLTSQKWKPEDLFFQIAIENINNLQEEVLVRSLDFPVLDDEDKSVYEMTLSALMNFLIRRIDDFKVYERMLLKNLMSESLWPSLMAHDVLQGIYRISSEELLVIHIRQFMGAYEVLEERGDSLSGVILGRLILDIYERLSTEGRETALRNCTSPRSLRVILKSGSSDDSIRARQMALYRKITAVEPVNSLPEVIADLRRQPTVKNWNRMVEILKLMGIVKEITNRTNTEKLCEVSSLVMNAVEDATGCRKIMLLDVILLLFDCAEINAGDQSFNWSLISVLFSRVTHNSDLPLDFLIKICHYLTKNAHRLNSTSKENMPVLSNVFCYLLNHRNDFVRQEALEAYDHIVETCGNDDLVGNITRVIAQHPELRDMVSAYLKKQLLVEIPWIEYLRSLSRNTLQFCTLHPHQCREEEEEIEHEEKRFKSDRQDLDAKGENIYEQLKLLCNEKSDLRPEILEKLKNACRRFLTE</sequence>
<dbReference type="SUPFAM" id="SSF48371">
    <property type="entry name" value="ARM repeat"/>
    <property type="match status" value="1"/>
</dbReference>
<dbReference type="PANTHER" id="PTHR16071:SF2">
    <property type="entry name" value="FIGNL1-INTERACTING REGULATOR OF RECOMBINATION AND MITOSIS"/>
    <property type="match status" value="1"/>
</dbReference>
<name>A0A9R1TQJ9_9HYME</name>
<dbReference type="AlphaFoldDB" id="A0A9R1TQJ9"/>
<proteinExistence type="predicted"/>
<dbReference type="KEGG" id="fas:105273279"/>
<dbReference type="GeneID" id="105273279"/>
<dbReference type="InterPro" id="IPR027902">
    <property type="entry name" value="DUF4487"/>
</dbReference>
<keyword evidence="1" id="KW-1185">Reference proteome</keyword>
<dbReference type="PANTHER" id="PTHR16071">
    <property type="entry name" value="CHROMOSOME 1 OPEN READING FRAME 112"/>
    <property type="match status" value="1"/>
</dbReference>
<dbReference type="Proteomes" id="UP000694866">
    <property type="component" value="Unplaced"/>
</dbReference>
<gene>
    <name evidence="2" type="primary">LOC105273279</name>
</gene>
<evidence type="ECO:0000313" key="2">
    <source>
        <dbReference type="RefSeq" id="XP_011313922.1"/>
    </source>
</evidence>
<dbReference type="InterPro" id="IPR016024">
    <property type="entry name" value="ARM-type_fold"/>
</dbReference>
<protein>
    <submittedName>
        <fullName evidence="2">Uncharacterized protein</fullName>
    </submittedName>
</protein>
<accession>A0A9R1TQJ9</accession>